<comment type="subunit">
    <text evidence="8">Homodimer.</text>
</comment>
<gene>
    <name evidence="10" type="ORF">ACFSJ3_05850</name>
</gene>
<evidence type="ECO:0000256" key="8">
    <source>
        <dbReference type="RuleBase" id="RU000620"/>
    </source>
</evidence>
<evidence type="ECO:0000313" key="11">
    <source>
        <dbReference type="Proteomes" id="UP001597380"/>
    </source>
</evidence>
<feature type="domain" description="High potential iron-sulfur proteins family profile" evidence="9">
    <location>
        <begin position="34"/>
        <end position="101"/>
    </location>
</feature>
<sequence length="101" mass="11105">MPVNQKDRRRFLKYASLGLVGVTVGTQLRKVAYAGDMPQLSLDDPTAKALKYVHASEVEGQNCENCMHLTGNAGDEWRPCNLFPGKLVAAEGWCAGWVKKP</sequence>
<comment type="function">
    <text evidence="1 8">Specific class of high-redox-potential 4Fe-4S ferredoxins. Functions in anaerobic electron transport in most purple and in some other photosynthetic bacteria and in at least one genus (Paracoccus) of halophilic, denitrifying bacteria.</text>
</comment>
<dbReference type="InterPro" id="IPR006311">
    <property type="entry name" value="TAT_signal"/>
</dbReference>
<dbReference type="PROSITE" id="PS51373">
    <property type="entry name" value="HIPIP"/>
    <property type="match status" value="1"/>
</dbReference>
<keyword evidence="5 8" id="KW-0249">Electron transport</keyword>
<evidence type="ECO:0000256" key="7">
    <source>
        <dbReference type="ARBA" id="ARBA00023014"/>
    </source>
</evidence>
<dbReference type="RefSeq" id="WP_345341522.1">
    <property type="nucleotide sequence ID" value="NZ_BAABLI010000028.1"/>
</dbReference>
<dbReference type="InterPro" id="IPR036369">
    <property type="entry name" value="HIPIP_sf"/>
</dbReference>
<dbReference type="Pfam" id="PF01355">
    <property type="entry name" value="HIPIP"/>
    <property type="match status" value="1"/>
</dbReference>
<proteinExistence type="inferred from homology"/>
<keyword evidence="11" id="KW-1185">Reference proteome</keyword>
<reference evidence="11" key="1">
    <citation type="journal article" date="2019" name="Int. J. Syst. Evol. Microbiol.">
        <title>The Global Catalogue of Microorganisms (GCM) 10K type strain sequencing project: providing services to taxonomists for standard genome sequencing and annotation.</title>
        <authorList>
            <consortium name="The Broad Institute Genomics Platform"/>
            <consortium name="The Broad Institute Genome Sequencing Center for Infectious Disease"/>
            <person name="Wu L."/>
            <person name="Ma J."/>
        </authorList>
    </citation>
    <scope>NUCLEOTIDE SEQUENCE [LARGE SCALE GENOMIC DNA]</scope>
    <source>
        <strain evidence="11">CGMCC 1.10992</strain>
    </source>
</reference>
<evidence type="ECO:0000259" key="9">
    <source>
        <dbReference type="PROSITE" id="PS51373"/>
    </source>
</evidence>
<dbReference type="Gene3D" id="4.10.490.10">
    <property type="entry name" value="High potential iron-sulphur protein"/>
    <property type="match status" value="1"/>
</dbReference>
<dbReference type="SUPFAM" id="SSF57652">
    <property type="entry name" value="HIPIP (high potential iron protein)"/>
    <property type="match status" value="1"/>
</dbReference>
<keyword evidence="7 8" id="KW-0411">Iron-sulfur</keyword>
<evidence type="ECO:0000256" key="4">
    <source>
        <dbReference type="ARBA" id="ARBA00022723"/>
    </source>
</evidence>
<keyword evidence="6 8" id="KW-0408">Iron</keyword>
<comment type="similarity">
    <text evidence="8">Belongs to the high-potential iron-sulfur protein (HiPIP) family.</text>
</comment>
<comment type="caution">
    <text evidence="10">The sequence shown here is derived from an EMBL/GenBank/DDBJ whole genome shotgun (WGS) entry which is preliminary data.</text>
</comment>
<dbReference type="EMBL" id="JBHUHT010000009">
    <property type="protein sequence ID" value="MFD2095503.1"/>
    <property type="molecule type" value="Genomic_DNA"/>
</dbReference>
<name>A0ABW4XMG7_9GAMM</name>
<dbReference type="InterPro" id="IPR000170">
    <property type="entry name" value="High_potential_FeS_prot"/>
</dbReference>
<evidence type="ECO:0000256" key="6">
    <source>
        <dbReference type="ARBA" id="ARBA00023004"/>
    </source>
</evidence>
<evidence type="ECO:0000256" key="2">
    <source>
        <dbReference type="ARBA" id="ARBA00022448"/>
    </source>
</evidence>
<dbReference type="Proteomes" id="UP001597380">
    <property type="component" value="Unassembled WGS sequence"/>
</dbReference>
<evidence type="ECO:0000256" key="3">
    <source>
        <dbReference type="ARBA" id="ARBA00022485"/>
    </source>
</evidence>
<organism evidence="10 11">
    <name type="scientific">Corallincola platygyrae</name>
    <dbReference type="NCBI Taxonomy" id="1193278"/>
    <lineage>
        <taxon>Bacteria</taxon>
        <taxon>Pseudomonadati</taxon>
        <taxon>Pseudomonadota</taxon>
        <taxon>Gammaproteobacteria</taxon>
        <taxon>Alteromonadales</taxon>
        <taxon>Psychromonadaceae</taxon>
        <taxon>Corallincola</taxon>
    </lineage>
</organism>
<evidence type="ECO:0000313" key="10">
    <source>
        <dbReference type="EMBL" id="MFD2095503.1"/>
    </source>
</evidence>
<dbReference type="PROSITE" id="PS51318">
    <property type="entry name" value="TAT"/>
    <property type="match status" value="1"/>
</dbReference>
<evidence type="ECO:0000256" key="1">
    <source>
        <dbReference type="ARBA" id="ARBA00002137"/>
    </source>
</evidence>
<keyword evidence="3 8" id="KW-0004">4Fe-4S</keyword>
<evidence type="ECO:0000256" key="5">
    <source>
        <dbReference type="ARBA" id="ARBA00022982"/>
    </source>
</evidence>
<protein>
    <recommendedName>
        <fullName evidence="8">High-potential iron-sulfur protein</fullName>
        <shortName evidence="8">HiPIP</shortName>
    </recommendedName>
</protein>
<keyword evidence="2 8" id="KW-0813">Transport</keyword>
<keyword evidence="4 8" id="KW-0479">Metal-binding</keyword>
<accession>A0ABW4XMG7</accession>